<reference evidence="1 2" key="1">
    <citation type="journal article" date="2015" name="Genome Biol. Evol.">
        <title>Comparative Genomics of a Bacterivorous Green Alga Reveals Evolutionary Causalities and Consequences of Phago-Mixotrophic Mode of Nutrition.</title>
        <authorList>
            <person name="Burns J.A."/>
            <person name="Paasch A."/>
            <person name="Narechania A."/>
            <person name="Kim E."/>
        </authorList>
    </citation>
    <scope>NUCLEOTIDE SEQUENCE [LARGE SCALE GENOMIC DNA]</scope>
    <source>
        <strain evidence="1 2">PLY_AMNH</strain>
    </source>
</reference>
<protein>
    <submittedName>
        <fullName evidence="1">Uncharacterized protein</fullName>
    </submittedName>
</protein>
<comment type="caution">
    <text evidence="1">The sequence shown here is derived from an EMBL/GenBank/DDBJ whole genome shotgun (WGS) entry which is preliminary data.</text>
</comment>
<evidence type="ECO:0000313" key="1">
    <source>
        <dbReference type="EMBL" id="KAK3269723.1"/>
    </source>
</evidence>
<organism evidence="1 2">
    <name type="scientific">Cymbomonas tetramitiformis</name>
    <dbReference type="NCBI Taxonomy" id="36881"/>
    <lineage>
        <taxon>Eukaryota</taxon>
        <taxon>Viridiplantae</taxon>
        <taxon>Chlorophyta</taxon>
        <taxon>Pyramimonadophyceae</taxon>
        <taxon>Pyramimonadales</taxon>
        <taxon>Pyramimonadaceae</taxon>
        <taxon>Cymbomonas</taxon>
    </lineage>
</organism>
<dbReference type="AlphaFoldDB" id="A0AAE0G1S4"/>
<evidence type="ECO:0000313" key="2">
    <source>
        <dbReference type="Proteomes" id="UP001190700"/>
    </source>
</evidence>
<name>A0AAE0G1S4_9CHLO</name>
<sequence>MKQCHFNNQHVPLGFNEGFEYAGLDQKNIEKVVKFPNIKVQEVFITKDVVGVVNSFVCAPPATGSMREAAGFIFFCALLFNRNAPIRVISKYAADGWSKMCVEGTA</sequence>
<dbReference type="EMBL" id="LGRX02010787">
    <property type="protein sequence ID" value="KAK3269723.1"/>
    <property type="molecule type" value="Genomic_DNA"/>
</dbReference>
<dbReference type="Proteomes" id="UP001190700">
    <property type="component" value="Unassembled WGS sequence"/>
</dbReference>
<proteinExistence type="predicted"/>
<gene>
    <name evidence="1" type="ORF">CYMTET_21852</name>
</gene>
<accession>A0AAE0G1S4</accession>
<keyword evidence="2" id="KW-1185">Reference proteome</keyword>